<keyword evidence="3" id="KW-1185">Reference proteome</keyword>
<dbReference type="InterPro" id="IPR035959">
    <property type="entry name" value="RutC-like_sf"/>
</dbReference>
<evidence type="ECO:0008006" key="4">
    <source>
        <dbReference type="Google" id="ProtNLM"/>
    </source>
</evidence>
<reference evidence="2 3" key="1">
    <citation type="submission" date="2021-04" db="EMBL/GenBank/DDBJ databases">
        <authorList>
            <person name="Huq M.A."/>
        </authorList>
    </citation>
    <scope>NUCLEOTIDE SEQUENCE [LARGE SCALE GENOMIC DNA]</scope>
    <source>
        <strain evidence="2 3">MAH-13</strain>
    </source>
</reference>
<dbReference type="SUPFAM" id="SSF55298">
    <property type="entry name" value="YjgF-like"/>
    <property type="match status" value="1"/>
</dbReference>
<sequence length="77" mass="7750">MNGRPSAPRAFLACAGLALATAAPAQEAPQAISSPALPPAHGYSHVIVAPPGRMVSISGQVAMDRDGKLVGEGDFRA</sequence>
<dbReference type="EMBL" id="JAGJRS010000010">
    <property type="protein sequence ID" value="MBP1473557.1"/>
    <property type="molecule type" value="Genomic_DNA"/>
</dbReference>
<evidence type="ECO:0000313" key="2">
    <source>
        <dbReference type="EMBL" id="MBP1473557.1"/>
    </source>
</evidence>
<accession>A0ABS4DKH8</accession>
<organism evidence="2 3">
    <name type="scientific">Frateuria flava</name>
    <dbReference type="NCBI Taxonomy" id="2821489"/>
    <lineage>
        <taxon>Bacteria</taxon>
        <taxon>Pseudomonadati</taxon>
        <taxon>Pseudomonadota</taxon>
        <taxon>Gammaproteobacteria</taxon>
        <taxon>Lysobacterales</taxon>
        <taxon>Rhodanobacteraceae</taxon>
        <taxon>Frateuria</taxon>
    </lineage>
</organism>
<evidence type="ECO:0000256" key="1">
    <source>
        <dbReference type="SAM" id="SignalP"/>
    </source>
</evidence>
<gene>
    <name evidence="2" type="ORF">J7I44_04550</name>
</gene>
<protein>
    <recommendedName>
        <fullName evidence="4">RidA family protein</fullName>
    </recommendedName>
</protein>
<name>A0ABS4DKH8_9GAMM</name>
<keyword evidence="1" id="KW-0732">Signal</keyword>
<proteinExistence type="predicted"/>
<dbReference type="Gene3D" id="3.30.1330.40">
    <property type="entry name" value="RutC-like"/>
    <property type="match status" value="1"/>
</dbReference>
<dbReference type="Proteomes" id="UP000823790">
    <property type="component" value="Unassembled WGS sequence"/>
</dbReference>
<feature type="chain" id="PRO_5046936877" description="RidA family protein" evidence="1">
    <location>
        <begin position="26"/>
        <end position="77"/>
    </location>
</feature>
<comment type="caution">
    <text evidence="2">The sequence shown here is derived from an EMBL/GenBank/DDBJ whole genome shotgun (WGS) entry which is preliminary data.</text>
</comment>
<feature type="signal peptide" evidence="1">
    <location>
        <begin position="1"/>
        <end position="25"/>
    </location>
</feature>
<dbReference type="RefSeq" id="WP_209616498.1">
    <property type="nucleotide sequence ID" value="NZ_JAGJRS010000010.1"/>
</dbReference>
<evidence type="ECO:0000313" key="3">
    <source>
        <dbReference type="Proteomes" id="UP000823790"/>
    </source>
</evidence>